<feature type="signal peptide" evidence="2">
    <location>
        <begin position="1"/>
        <end position="20"/>
    </location>
</feature>
<feature type="chain" id="PRO_5038369430" evidence="2">
    <location>
        <begin position="21"/>
        <end position="309"/>
    </location>
</feature>
<dbReference type="Proteomes" id="UP000480185">
    <property type="component" value="Unassembled WGS sequence"/>
</dbReference>
<proteinExistence type="predicted"/>
<dbReference type="EMBL" id="WJNH01000012">
    <property type="protein sequence ID" value="MRG87797.1"/>
    <property type="molecule type" value="Genomic_DNA"/>
</dbReference>
<name>A0A6G1XA26_9BACI</name>
<evidence type="ECO:0000256" key="2">
    <source>
        <dbReference type="SAM" id="SignalP"/>
    </source>
</evidence>
<keyword evidence="4" id="KW-1185">Reference proteome</keyword>
<accession>A0A6G1XA26</accession>
<evidence type="ECO:0000313" key="3">
    <source>
        <dbReference type="EMBL" id="MRG87797.1"/>
    </source>
</evidence>
<feature type="compositionally biased region" description="Basic and acidic residues" evidence="1">
    <location>
        <begin position="26"/>
        <end position="39"/>
    </location>
</feature>
<comment type="caution">
    <text evidence="3">The sequence shown here is derived from an EMBL/GenBank/DDBJ whole genome shotgun (WGS) entry which is preliminary data.</text>
</comment>
<dbReference type="OrthoDB" id="1957331at2"/>
<protein>
    <submittedName>
        <fullName evidence="3">Uncharacterized protein</fullName>
    </submittedName>
</protein>
<feature type="region of interest" description="Disordered" evidence="1">
    <location>
        <begin position="23"/>
        <end position="73"/>
    </location>
</feature>
<organism evidence="3 4">
    <name type="scientific">Salinibacillus xinjiangensis</name>
    <dbReference type="NCBI Taxonomy" id="1229268"/>
    <lineage>
        <taxon>Bacteria</taxon>
        <taxon>Bacillati</taxon>
        <taxon>Bacillota</taxon>
        <taxon>Bacilli</taxon>
        <taxon>Bacillales</taxon>
        <taxon>Bacillaceae</taxon>
        <taxon>Salinibacillus</taxon>
    </lineage>
</organism>
<sequence>MKKILTLILILMLSMFMIVACSESSSTKDRTNDQTKTEETQSTEETSSPEKSSEEENEETKNEEESGEGDSVATGNAQDVLAKAADAMAEVTSFKATSEYYDDSTLNGQNTVTDTKFTMELVYGDPAMMYAQATSTSNETEEGAFEMYMTGEHIYINSEENWFSMPTDSEHADMYDQFKGIEKDHMEGYANHSDLFEIQDNENHYLFTFTGNGQEYKEVVIGAGGTALGGILEEHYDNMEITDGVYEIKIDKDTYYMTHYQMEYSARTSGEIGDVEQHYKGTFELSNFNEIDDIVVPEAVKEQAQPLVN</sequence>
<evidence type="ECO:0000313" key="4">
    <source>
        <dbReference type="Proteomes" id="UP000480185"/>
    </source>
</evidence>
<dbReference type="Gene3D" id="2.50.20.20">
    <property type="match status" value="1"/>
</dbReference>
<feature type="compositionally biased region" description="Basic and acidic residues" evidence="1">
    <location>
        <begin position="51"/>
        <end position="64"/>
    </location>
</feature>
<dbReference type="Pfam" id="PF20316">
    <property type="entry name" value="DUF6612"/>
    <property type="match status" value="1"/>
</dbReference>
<keyword evidence="2" id="KW-0732">Signal</keyword>
<evidence type="ECO:0000256" key="1">
    <source>
        <dbReference type="SAM" id="MobiDB-lite"/>
    </source>
</evidence>
<gene>
    <name evidence="3" type="ORF">GH754_16150</name>
</gene>
<dbReference type="PROSITE" id="PS51257">
    <property type="entry name" value="PROKAR_LIPOPROTEIN"/>
    <property type="match status" value="1"/>
</dbReference>
<dbReference type="InterPro" id="IPR046720">
    <property type="entry name" value="DUF6612"/>
</dbReference>
<dbReference type="AlphaFoldDB" id="A0A6G1XA26"/>
<dbReference type="RefSeq" id="WP_153729686.1">
    <property type="nucleotide sequence ID" value="NZ_WJNH01000012.1"/>
</dbReference>
<reference evidence="3 4" key="1">
    <citation type="submission" date="2019-11" db="EMBL/GenBank/DDBJ databases">
        <authorList>
            <person name="Li J."/>
        </authorList>
    </citation>
    <scope>NUCLEOTIDE SEQUENCE [LARGE SCALE GENOMIC DNA]</scope>
    <source>
        <strain evidence="3 4">J4</strain>
    </source>
</reference>